<dbReference type="PANTHER" id="PTHR44757">
    <property type="entry name" value="DIGUANYLATE CYCLASE DGCP"/>
    <property type="match status" value="1"/>
</dbReference>
<dbReference type="Pfam" id="PF00990">
    <property type="entry name" value="GGDEF"/>
    <property type="match status" value="1"/>
</dbReference>
<feature type="domain" description="PAS" evidence="2">
    <location>
        <begin position="147"/>
        <end position="184"/>
    </location>
</feature>
<accession>A0A370DNV6</accession>
<dbReference type="Pfam" id="PF13426">
    <property type="entry name" value="PAS_9"/>
    <property type="match status" value="1"/>
</dbReference>
<organism evidence="5 6">
    <name type="scientific">endosymbiont of Escarpia spicata</name>
    <dbReference type="NCBI Taxonomy" id="2200908"/>
    <lineage>
        <taxon>Bacteria</taxon>
        <taxon>Pseudomonadati</taxon>
        <taxon>Pseudomonadota</taxon>
        <taxon>Gammaproteobacteria</taxon>
        <taxon>sulfur-oxidizing symbionts</taxon>
    </lineage>
</organism>
<proteinExistence type="predicted"/>
<sequence length="438" mass="49496">MKRVESNNQTATMVSTSMPGDAECRGFFDHAPDILLTVREDGTIREINLSVVDLLGYSREELIGSSVWRLLHRDDLKRVRRMLAEIFQRETPYSEIECRKIHKNGKSRWMRTRIRYLRNGPGEEPLLNIVSRDFTERRRAESALRDSEVQLRRLLESTGAAIVALDLDGRCTFANPSAADLLGYRDPSQMVGSSMSQHLPVNGTGSRHGENRGRIYEPLDSGCGVCLDDGHFLRAGGESFPVEYRSYPIFHDETIVGLSVTFFDITERLSIQQQLVYLAKHDHLTGLPNRTLFMDRLEAGVARAKRRESILALLYIDLDRFKPVNDQYGHHAGDRLLQSVTKRFRLAVREMDTVARIGGDEFAIILEDISEAEDATVVSKKLNDLIAPPFYLESGEKLSIGMSVGYALYPNHGDCESLLRHADSAMYQAKKKKCCELG</sequence>
<dbReference type="EMBL" id="QFXE01000008">
    <property type="protein sequence ID" value="RDH86604.1"/>
    <property type="molecule type" value="Genomic_DNA"/>
</dbReference>
<dbReference type="Gene3D" id="3.30.450.20">
    <property type="entry name" value="PAS domain"/>
    <property type="match status" value="2"/>
</dbReference>
<dbReference type="Pfam" id="PF08448">
    <property type="entry name" value="PAS_4"/>
    <property type="match status" value="1"/>
</dbReference>
<dbReference type="CDD" id="cd01949">
    <property type="entry name" value="GGDEF"/>
    <property type="match status" value="1"/>
</dbReference>
<dbReference type="SUPFAM" id="SSF55073">
    <property type="entry name" value="Nucleotide cyclase"/>
    <property type="match status" value="1"/>
</dbReference>
<dbReference type="PROSITE" id="PS50113">
    <property type="entry name" value="PAC"/>
    <property type="match status" value="1"/>
</dbReference>
<dbReference type="SMART" id="SM00091">
    <property type="entry name" value="PAS"/>
    <property type="match status" value="2"/>
</dbReference>
<dbReference type="Gene3D" id="3.30.70.270">
    <property type="match status" value="1"/>
</dbReference>
<dbReference type="InterPro" id="IPR000700">
    <property type="entry name" value="PAS-assoc_C"/>
</dbReference>
<dbReference type="NCBIfam" id="TIGR00254">
    <property type="entry name" value="GGDEF"/>
    <property type="match status" value="1"/>
</dbReference>
<dbReference type="InterPro" id="IPR035965">
    <property type="entry name" value="PAS-like_dom_sf"/>
</dbReference>
<evidence type="ECO:0000256" key="1">
    <source>
        <dbReference type="ARBA" id="ARBA00001946"/>
    </source>
</evidence>
<comment type="caution">
    <text evidence="5">The sequence shown here is derived from an EMBL/GenBank/DDBJ whole genome shotgun (WGS) entry which is preliminary data.</text>
</comment>
<reference evidence="5 6" key="1">
    <citation type="journal article" date="2018" name="ISME J.">
        <title>Endosymbiont genomes yield clues of tubeworm success.</title>
        <authorList>
            <person name="Li Y."/>
            <person name="Liles M.R."/>
            <person name="Halanych K.M."/>
        </authorList>
    </citation>
    <scope>NUCLEOTIDE SEQUENCE [LARGE SCALE GENOMIC DNA]</scope>
    <source>
        <strain evidence="5">A1462</strain>
    </source>
</reference>
<dbReference type="NCBIfam" id="TIGR00229">
    <property type="entry name" value="sensory_box"/>
    <property type="match status" value="2"/>
</dbReference>
<dbReference type="InterPro" id="IPR013656">
    <property type="entry name" value="PAS_4"/>
</dbReference>
<evidence type="ECO:0008006" key="7">
    <source>
        <dbReference type="Google" id="ProtNLM"/>
    </source>
</evidence>
<protein>
    <recommendedName>
        <fullName evidence="7">Sensor domain-containing diguanylate cyclase</fullName>
    </recommendedName>
</protein>
<dbReference type="InterPro" id="IPR001610">
    <property type="entry name" value="PAC"/>
</dbReference>
<feature type="domain" description="PAS" evidence="2">
    <location>
        <begin position="20"/>
        <end position="90"/>
    </location>
</feature>
<dbReference type="InterPro" id="IPR029787">
    <property type="entry name" value="Nucleotide_cyclase"/>
</dbReference>
<dbReference type="InterPro" id="IPR052155">
    <property type="entry name" value="Biofilm_reg_signaling"/>
</dbReference>
<dbReference type="InterPro" id="IPR000160">
    <property type="entry name" value="GGDEF_dom"/>
</dbReference>
<dbReference type="SMART" id="SM00267">
    <property type="entry name" value="GGDEF"/>
    <property type="match status" value="1"/>
</dbReference>
<dbReference type="Proteomes" id="UP000254771">
    <property type="component" value="Unassembled WGS sequence"/>
</dbReference>
<name>A0A370DNV6_9GAMM</name>
<dbReference type="CDD" id="cd00130">
    <property type="entry name" value="PAS"/>
    <property type="match status" value="2"/>
</dbReference>
<comment type="cofactor">
    <cofactor evidence="1">
        <name>Mg(2+)</name>
        <dbReference type="ChEBI" id="CHEBI:18420"/>
    </cofactor>
</comment>
<dbReference type="PANTHER" id="PTHR44757:SF2">
    <property type="entry name" value="BIOFILM ARCHITECTURE MAINTENANCE PROTEIN MBAA"/>
    <property type="match status" value="1"/>
</dbReference>
<keyword evidence="6" id="KW-1185">Reference proteome</keyword>
<evidence type="ECO:0000313" key="6">
    <source>
        <dbReference type="Proteomes" id="UP000254771"/>
    </source>
</evidence>
<dbReference type="GO" id="GO:0003824">
    <property type="term" value="F:catalytic activity"/>
    <property type="evidence" value="ECO:0007669"/>
    <property type="project" value="UniProtKB-ARBA"/>
</dbReference>
<dbReference type="FunFam" id="3.30.70.270:FF:000001">
    <property type="entry name" value="Diguanylate cyclase domain protein"/>
    <property type="match status" value="1"/>
</dbReference>
<dbReference type="SMART" id="SM00086">
    <property type="entry name" value="PAC"/>
    <property type="match status" value="2"/>
</dbReference>
<dbReference type="AlphaFoldDB" id="A0A370DNV6"/>
<gene>
    <name evidence="5" type="ORF">DIZ78_06770</name>
</gene>
<feature type="domain" description="GGDEF" evidence="4">
    <location>
        <begin position="309"/>
        <end position="438"/>
    </location>
</feature>
<feature type="domain" description="PAC" evidence="3">
    <location>
        <begin position="94"/>
        <end position="146"/>
    </location>
</feature>
<dbReference type="PROSITE" id="PS50887">
    <property type="entry name" value="GGDEF"/>
    <property type="match status" value="1"/>
</dbReference>
<dbReference type="PROSITE" id="PS50112">
    <property type="entry name" value="PAS"/>
    <property type="match status" value="2"/>
</dbReference>
<evidence type="ECO:0000313" key="5">
    <source>
        <dbReference type="EMBL" id="RDH86604.1"/>
    </source>
</evidence>
<evidence type="ECO:0000259" key="2">
    <source>
        <dbReference type="PROSITE" id="PS50112"/>
    </source>
</evidence>
<dbReference type="InterPro" id="IPR043128">
    <property type="entry name" value="Rev_trsase/Diguanyl_cyclase"/>
</dbReference>
<evidence type="ECO:0000259" key="3">
    <source>
        <dbReference type="PROSITE" id="PS50113"/>
    </source>
</evidence>
<dbReference type="SUPFAM" id="SSF55785">
    <property type="entry name" value="PYP-like sensor domain (PAS domain)"/>
    <property type="match status" value="2"/>
</dbReference>
<evidence type="ECO:0000259" key="4">
    <source>
        <dbReference type="PROSITE" id="PS50887"/>
    </source>
</evidence>
<dbReference type="InterPro" id="IPR000014">
    <property type="entry name" value="PAS"/>
</dbReference>